<feature type="domain" description="dATP/dGTP diphosphohydrolase N-terminal" evidence="1">
    <location>
        <begin position="179"/>
        <end position="267"/>
    </location>
</feature>
<protein>
    <recommendedName>
        <fullName evidence="1">dATP/dGTP diphosphohydrolase N-terminal domain-containing protein</fullName>
    </recommendedName>
</protein>
<dbReference type="AlphaFoldDB" id="A0A7L9QC55"/>
<sequence>MKQSIYVAGPMRGYEAFNFPAFDEATKWLRRLGYEVCNPAEHDRDVYGEITPENAEGKGFDLRAALAFDLDWIARNADAVAVLDGWEESNGANAEVALAHALGIPVVPWYHIGYTLDIAQTTNRIEPTKLGQSRVLYVQELPTPPQGVLYGDLRALDLDAEQFADRALATHGEIRTTSQTGGDKGVKPARFDLLPTYPLEQIAEHFGRGASKYAAHNWRRGYELSKSYAALQRHAWSWWAGNEVDADGWPHLAAVGFHALALLQLLHDIEEGRLPAEFDDRYQRTGVRQ</sequence>
<name>A0A7L9QC55_9ZZZZ</name>
<organism evidence="2">
    <name type="scientific">uncultured organism</name>
    <dbReference type="NCBI Taxonomy" id="155900"/>
    <lineage>
        <taxon>unclassified sequences</taxon>
        <taxon>environmental samples</taxon>
    </lineage>
</organism>
<dbReference type="SUPFAM" id="SSF52309">
    <property type="entry name" value="N-(deoxy)ribosyltransferase-like"/>
    <property type="match status" value="1"/>
</dbReference>
<dbReference type="Gene3D" id="3.40.50.10400">
    <property type="entry name" value="Hypothetical protein PA1492"/>
    <property type="match status" value="1"/>
</dbReference>
<evidence type="ECO:0000313" key="2">
    <source>
        <dbReference type="EMBL" id="QOL00358.1"/>
    </source>
</evidence>
<dbReference type="EMBL" id="MW000467">
    <property type="protein sequence ID" value="QOL00358.1"/>
    <property type="molecule type" value="Genomic_DNA"/>
</dbReference>
<dbReference type="Pfam" id="PF14359">
    <property type="entry name" value="DUF4406"/>
    <property type="match status" value="1"/>
</dbReference>
<accession>A0A7L9QC55</accession>
<dbReference type="InterPro" id="IPR044038">
    <property type="entry name" value="dATP/dGTP_diPOhydrolase_N"/>
</dbReference>
<proteinExistence type="predicted"/>
<evidence type="ECO:0000259" key="1">
    <source>
        <dbReference type="Pfam" id="PF18909"/>
    </source>
</evidence>
<reference evidence="2" key="1">
    <citation type="submission" date="2020-09" db="EMBL/GenBank/DDBJ databases">
        <title>A new high-throughput screening method to detect antimicrobial volatiles from metagenomic clone libraries.</title>
        <authorList>
            <person name="Stocker F."/>
            <person name="Obermeier M."/>
            <person name="Resch K."/>
            <person name="Berg G."/>
            <person name="Mueller Bogota C.A."/>
        </authorList>
    </citation>
    <scope>NUCLEOTIDE SEQUENCE</scope>
</reference>
<dbReference type="InterPro" id="IPR025518">
    <property type="entry name" value="DUF4406"/>
</dbReference>
<dbReference type="Pfam" id="PF18909">
    <property type="entry name" value="dGTP_diPhyd_N"/>
    <property type="match status" value="1"/>
</dbReference>